<proteinExistence type="predicted"/>
<feature type="repeat" description="TPR" evidence="4">
    <location>
        <begin position="383"/>
        <end position="416"/>
    </location>
</feature>
<evidence type="ECO:0000313" key="6">
    <source>
        <dbReference type="EMBL" id="AOX02186.1"/>
    </source>
</evidence>
<dbReference type="SMART" id="SM00028">
    <property type="entry name" value="TPR"/>
    <property type="match status" value="12"/>
</dbReference>
<dbReference type="PROSITE" id="PS50005">
    <property type="entry name" value="TPR"/>
    <property type="match status" value="10"/>
</dbReference>
<dbReference type="GO" id="GO:0005938">
    <property type="term" value="C:cell cortex"/>
    <property type="evidence" value="ECO:0007669"/>
    <property type="project" value="TreeGrafter"/>
</dbReference>
<accession>A0A1D8TXK2</accession>
<dbReference type="InterPro" id="IPR024983">
    <property type="entry name" value="CHAT_dom"/>
</dbReference>
<gene>
    <name evidence="6" type="ORF">BJP34_24535</name>
</gene>
<dbReference type="Pfam" id="PF12770">
    <property type="entry name" value="CHAT"/>
    <property type="match status" value="1"/>
</dbReference>
<dbReference type="Proteomes" id="UP000177870">
    <property type="component" value="Chromosome"/>
</dbReference>
<dbReference type="SUPFAM" id="SSF48452">
    <property type="entry name" value="TPR-like"/>
    <property type="match status" value="3"/>
</dbReference>
<feature type="repeat" description="TPR" evidence="4">
    <location>
        <begin position="103"/>
        <end position="136"/>
    </location>
</feature>
<dbReference type="STRING" id="1458985.BJP34_24535"/>
<feature type="repeat" description="TPR" evidence="4">
    <location>
        <begin position="223"/>
        <end position="256"/>
    </location>
</feature>
<dbReference type="Pfam" id="PF13424">
    <property type="entry name" value="TPR_12"/>
    <property type="match status" value="6"/>
</dbReference>
<evidence type="ECO:0000256" key="1">
    <source>
        <dbReference type="ARBA" id="ARBA00004496"/>
    </source>
</evidence>
<keyword evidence="3" id="KW-0677">Repeat</keyword>
<dbReference type="RefSeq" id="WP_070394607.1">
    <property type="nucleotide sequence ID" value="NZ_CP017599.1"/>
</dbReference>
<sequence>MKLKQVFFLAVLTLSLTSGEFPILARFLTLPALAQEQNTVSPEQEGTIALSDAIVEYIKQAEADKLLLEGFSHYDRSEFREASQSWQQALVIYKQIGNRWGEAISLTNLGNAYHDLGKYKKAIDYHQQSIAIAREIGDRDGEANSLIGLGNAYGNLGDYKKAIDYYQNSLAIAREIGDRQGEAASRGNLGNSYFNLGEYKKAIDYQLEAIAIDREIGNRLGEAKSLSNLGLGYESLGDYTKAIDYQQKSLAIDREIGNRLGEATSLTNLGHAYLNLGDYKKAIDYYQNSLAIAREIGHRLGEANSLIGLGHAYLNLGDYKKAIDYYQNSLAIAREIGHRLVEANSLGNLGLIYSHLGDYKKAIDYQLEAIAIAREIGDRQGEAKSLNNLGIAYGNLGDYKKTIHYHQKSLAIKREIGDRQGEAASLTNLGIAYGNLGDYKKAIDYHQKSLAIAREIGHRQGEAKSLGNLGNAYYSLGEYKKAIDYHQQSIAIAREIEDCKSEASSLNNLGFTFLKNNQLEQAQTHLFDAIKIWEDIRHLLLNEDDWKISIFEEQARSYLLLQQVLVAQGKPKQALEIAERGRNRALIDLLATRLSERPQTKAPTLEDIQIIAQQQQATLVEYSIVGGQIYIWVIAPTGEITFRSHDLPQDTSLAELVKFSRLQIGVRGRGNQNADSVPNPNDSNSLQQLYQLLITPIVGLLPINSSDRVIFIPHQELFMVPFAALLDDNHKYLIENHTILTAPSIQSLSFTRENWHRVKDSNGTPLIVGNPTMPTLKIGEEQKPLPPLKGAETEALTIAKLLKTIALIGPEATEATIMEKMANASVIHLATHGLLDDVNGIGYPGAIALAPEKPKYDGFLTSDEILIGFGYGLPGKSLLKAKLVVLSACDTGGGKIKGEGVVGLSRSLIAAGVPSLVVSLWKIPDHDTVKLMREFYTNIYTHKFDKAKAMREAMLSMLNDGDGNPDPKAWAAFTVIGEAR</sequence>
<comment type="subcellular location">
    <subcellularLocation>
        <location evidence="1">Cytoplasm</location>
    </subcellularLocation>
</comment>
<name>A0A1D8TXK2_9CYAN</name>
<reference evidence="7" key="1">
    <citation type="submission" date="2016-10" db="EMBL/GenBank/DDBJ databases">
        <title>Comparative genomics uncovers the prolific and rare metabolic potential of the cyanobacterial genus Moorea.</title>
        <authorList>
            <person name="Leao T."/>
            <person name="Castelao G."/>
            <person name="Korobeynikov A."/>
            <person name="Monroe E.A."/>
            <person name="Podell S."/>
            <person name="Glukhov E."/>
            <person name="Allen E."/>
            <person name="Gerwick W.H."/>
            <person name="Gerwick L."/>
        </authorList>
    </citation>
    <scope>NUCLEOTIDE SEQUENCE [LARGE SCALE GENOMIC DNA]</scope>
    <source>
        <strain evidence="7">PAL-8-15-08-1</strain>
    </source>
</reference>
<feature type="repeat" description="TPR" evidence="4">
    <location>
        <begin position="143"/>
        <end position="176"/>
    </location>
</feature>
<evidence type="ECO:0000313" key="7">
    <source>
        <dbReference type="Proteomes" id="UP000177870"/>
    </source>
</evidence>
<dbReference type="PROSITE" id="PS50293">
    <property type="entry name" value="TPR_REGION"/>
    <property type="match status" value="3"/>
</dbReference>
<protein>
    <submittedName>
        <fullName evidence="6">Fis family transcriptional regulator</fullName>
    </submittedName>
</protein>
<dbReference type="GO" id="GO:0005092">
    <property type="term" value="F:GDP-dissociation inhibitor activity"/>
    <property type="evidence" value="ECO:0007669"/>
    <property type="project" value="TreeGrafter"/>
</dbReference>
<feature type="repeat" description="TPR" evidence="4">
    <location>
        <begin position="463"/>
        <end position="496"/>
    </location>
</feature>
<keyword evidence="2" id="KW-0963">Cytoplasm</keyword>
<keyword evidence="4" id="KW-0802">TPR repeat</keyword>
<dbReference type="InterPro" id="IPR011990">
    <property type="entry name" value="TPR-like_helical_dom_sf"/>
</dbReference>
<dbReference type="EMBL" id="CP017599">
    <property type="protein sequence ID" value="AOX02186.1"/>
    <property type="molecule type" value="Genomic_DNA"/>
</dbReference>
<dbReference type="PANTHER" id="PTHR45954:SF1">
    <property type="entry name" value="LD33695P"/>
    <property type="match status" value="1"/>
</dbReference>
<dbReference type="KEGG" id="mpro:BJP34_24535"/>
<feature type="repeat" description="TPR" evidence="4">
    <location>
        <begin position="343"/>
        <end position="376"/>
    </location>
</feature>
<evidence type="ECO:0000256" key="4">
    <source>
        <dbReference type="PROSITE-ProRule" id="PRU00339"/>
    </source>
</evidence>
<evidence type="ECO:0000259" key="5">
    <source>
        <dbReference type="Pfam" id="PF12770"/>
    </source>
</evidence>
<dbReference type="InterPro" id="IPR052386">
    <property type="entry name" value="GPSM"/>
</dbReference>
<feature type="repeat" description="TPR" evidence="4">
    <location>
        <begin position="303"/>
        <end position="336"/>
    </location>
</feature>
<dbReference type="OrthoDB" id="443153at2"/>
<dbReference type="InterPro" id="IPR019734">
    <property type="entry name" value="TPR_rpt"/>
</dbReference>
<dbReference type="AlphaFoldDB" id="A0A1D8TXK2"/>
<dbReference type="PANTHER" id="PTHR45954">
    <property type="entry name" value="LD33695P"/>
    <property type="match status" value="1"/>
</dbReference>
<dbReference type="Gene3D" id="1.25.40.10">
    <property type="entry name" value="Tetratricopeptide repeat domain"/>
    <property type="match status" value="3"/>
</dbReference>
<organism evidence="6 7">
    <name type="scientific">Moorena producens PAL-8-15-08-1</name>
    <dbReference type="NCBI Taxonomy" id="1458985"/>
    <lineage>
        <taxon>Bacteria</taxon>
        <taxon>Bacillati</taxon>
        <taxon>Cyanobacteriota</taxon>
        <taxon>Cyanophyceae</taxon>
        <taxon>Coleofasciculales</taxon>
        <taxon>Coleofasciculaceae</taxon>
        <taxon>Moorena</taxon>
    </lineage>
</organism>
<dbReference type="GO" id="GO:0001965">
    <property type="term" value="F:G-protein alpha-subunit binding"/>
    <property type="evidence" value="ECO:0007669"/>
    <property type="project" value="TreeGrafter"/>
</dbReference>
<feature type="repeat" description="TPR" evidence="4">
    <location>
        <begin position="263"/>
        <end position="296"/>
    </location>
</feature>
<feature type="repeat" description="TPR" evidence="4">
    <location>
        <begin position="183"/>
        <end position="216"/>
    </location>
</feature>
<feature type="repeat" description="TPR" evidence="4">
    <location>
        <begin position="423"/>
        <end position="456"/>
    </location>
</feature>
<evidence type="ECO:0000256" key="3">
    <source>
        <dbReference type="ARBA" id="ARBA00022737"/>
    </source>
</evidence>
<evidence type="ECO:0000256" key="2">
    <source>
        <dbReference type="ARBA" id="ARBA00022490"/>
    </source>
</evidence>
<feature type="domain" description="CHAT" evidence="5">
    <location>
        <begin position="685"/>
        <end position="978"/>
    </location>
</feature>